<dbReference type="EMBL" id="BSXS01017093">
    <property type="protein sequence ID" value="GMF08553.1"/>
    <property type="molecule type" value="Genomic_DNA"/>
</dbReference>
<accession>A0ACB5UDC6</accession>
<proteinExistence type="predicted"/>
<dbReference type="Proteomes" id="UP001165064">
    <property type="component" value="Unassembled WGS sequence"/>
</dbReference>
<gene>
    <name evidence="1" type="ORF">Amon02_001329600</name>
</gene>
<comment type="caution">
    <text evidence="1">The sequence shown here is derived from an EMBL/GenBank/DDBJ whole genome shotgun (WGS) entry which is preliminary data.</text>
</comment>
<name>A0ACB5UDC6_AMBMO</name>
<reference evidence="1" key="1">
    <citation type="submission" date="2023-04" db="EMBL/GenBank/DDBJ databases">
        <title>Ambrosiozyma monospora NBRC 10751.</title>
        <authorList>
            <person name="Ichikawa N."/>
            <person name="Sato H."/>
            <person name="Tonouchi N."/>
        </authorList>
    </citation>
    <scope>NUCLEOTIDE SEQUENCE</scope>
    <source>
        <strain evidence="1">NBRC 10751</strain>
    </source>
</reference>
<evidence type="ECO:0000313" key="1">
    <source>
        <dbReference type="EMBL" id="GMF08553.1"/>
    </source>
</evidence>
<organism evidence="1 2">
    <name type="scientific">Ambrosiozyma monospora</name>
    <name type="common">Yeast</name>
    <name type="synonym">Endomycopsis monosporus</name>
    <dbReference type="NCBI Taxonomy" id="43982"/>
    <lineage>
        <taxon>Eukaryota</taxon>
        <taxon>Fungi</taxon>
        <taxon>Dikarya</taxon>
        <taxon>Ascomycota</taxon>
        <taxon>Saccharomycotina</taxon>
        <taxon>Pichiomycetes</taxon>
        <taxon>Pichiales</taxon>
        <taxon>Pichiaceae</taxon>
        <taxon>Ambrosiozyma</taxon>
    </lineage>
</organism>
<evidence type="ECO:0000313" key="2">
    <source>
        <dbReference type="Proteomes" id="UP001165064"/>
    </source>
</evidence>
<keyword evidence="2" id="KW-1185">Reference proteome</keyword>
<sequence>MEAELAEGFKKWVIIEEQDIERDNYDVELEIKQEKLKELEDKITAAQKEAKRIKQEAKKRALDEQEKLKMEPIPPPLPSKDYTPLSAKPSARTRETREIIEPGHPPSEPSTHDSNLRQ</sequence>
<protein>
    <submittedName>
        <fullName evidence="1">Unnamed protein product</fullName>
    </submittedName>
</protein>